<dbReference type="Proteomes" id="UP000033996">
    <property type="component" value="Unassembled WGS sequence"/>
</dbReference>
<name>A0A837HSE0_9BACT</name>
<comment type="caution">
    <text evidence="1">The sequence shown here is derived from an EMBL/GenBank/DDBJ whole genome shotgun (WGS) entry which is preliminary data.</text>
</comment>
<sequence length="198" mass="22514">MDKPELANTVGRTFYTTPTGFLSDGHEAENSYLRVSEEQAILVGSLCDDGLHAPILDIDFSAEVVRLTNRRYAAIYFHKIIPFDKFLSFLEVLYRVGLVSGDFRKMAEWIIQPDSGLTSILEVEFPIQLIPSTTPRHYHLYLDRKISWEQYMLVLKSAYETGIINRGFYEMSIKNGQSMVLLPGKDRAETTIGPRVGT</sequence>
<evidence type="ECO:0000313" key="2">
    <source>
        <dbReference type="Proteomes" id="UP000033996"/>
    </source>
</evidence>
<dbReference type="EMBL" id="LBWL01000005">
    <property type="protein sequence ID" value="KKR09437.1"/>
    <property type="molecule type" value="Genomic_DNA"/>
</dbReference>
<reference evidence="1 2" key="1">
    <citation type="journal article" date="2015" name="Nature">
        <title>rRNA introns, odd ribosomes, and small enigmatic genomes across a large radiation of phyla.</title>
        <authorList>
            <person name="Brown C.T."/>
            <person name="Hug L.A."/>
            <person name="Thomas B.C."/>
            <person name="Sharon I."/>
            <person name="Castelle C.J."/>
            <person name="Singh A."/>
            <person name="Wilkins M.J."/>
            <person name="Williams K.H."/>
            <person name="Banfield J.F."/>
        </authorList>
    </citation>
    <scope>NUCLEOTIDE SEQUENCE [LARGE SCALE GENOMIC DNA]</scope>
</reference>
<organism evidence="1 2">
    <name type="scientific">Candidatus Yanofskybacteria bacterium GW2011_GWD1_39_16</name>
    <dbReference type="NCBI Taxonomy" id="1619030"/>
    <lineage>
        <taxon>Bacteria</taxon>
        <taxon>Candidatus Yanofskyibacteriota</taxon>
    </lineage>
</organism>
<accession>A0A837HSE0</accession>
<evidence type="ECO:0000313" key="1">
    <source>
        <dbReference type="EMBL" id="KKR09437.1"/>
    </source>
</evidence>
<proteinExistence type="predicted"/>
<gene>
    <name evidence="1" type="ORF">UT35_C0005G0007</name>
</gene>
<dbReference type="AlphaFoldDB" id="A0A837HSE0"/>
<protein>
    <submittedName>
        <fullName evidence="1">Uncharacterized protein</fullName>
    </submittedName>
</protein>